<keyword evidence="5" id="KW-1185">Reference proteome</keyword>
<dbReference type="EMBL" id="MLAK01000594">
    <property type="protein sequence ID" value="OHT11058.1"/>
    <property type="molecule type" value="Genomic_DNA"/>
</dbReference>
<dbReference type="VEuPathDB" id="TrichDB:TRFO_03962"/>
<keyword evidence="2" id="KW-0472">Membrane</keyword>
<dbReference type="GeneID" id="94826314"/>
<evidence type="ECO:0000256" key="3">
    <source>
        <dbReference type="SAM" id="MobiDB-lite"/>
    </source>
</evidence>
<feature type="compositionally biased region" description="Low complexity" evidence="3">
    <location>
        <begin position="195"/>
        <end position="212"/>
    </location>
</feature>
<comment type="caution">
    <text evidence="4">The sequence shown here is derived from an EMBL/GenBank/DDBJ whole genome shotgun (WGS) entry which is preliminary data.</text>
</comment>
<dbReference type="OrthoDB" id="10551583at2759"/>
<dbReference type="Proteomes" id="UP000179807">
    <property type="component" value="Unassembled WGS sequence"/>
</dbReference>
<sequence>MIQDIPVDFHPYAHFIIAAEDIKRFNPIASHVLTQVFVDICQDVVHTTTNPAATDFLKNLTDNLPDFPRDGPEETKLLADDLYDSIRSTLRSGKVTKQTAHQLWLCGVLYSVLAGDEAIKRERICKISAARVRKMLLTSAISPDNTTQQQQQPSKLHHVNTELHMKSQKPSKNPLKTFQSSSKINKVNLNGDQPNNASKNTNNNLNDQNGDNGVSFESLMSHFDEAKAMQYLSALGANMSYTPQLNEKCKPSIAQKLDLSLSCLARDDFEQAASFLNAAQRAWKTGKP</sequence>
<comment type="subcellular location">
    <subcellularLocation>
        <location evidence="1">Endomembrane system</location>
    </subcellularLocation>
</comment>
<feature type="region of interest" description="Disordered" evidence="3">
    <location>
        <begin position="185"/>
        <end position="212"/>
    </location>
</feature>
<gene>
    <name evidence="4" type="ORF">TRFO_03962</name>
</gene>
<reference evidence="4" key="1">
    <citation type="submission" date="2016-10" db="EMBL/GenBank/DDBJ databases">
        <authorList>
            <person name="Benchimol M."/>
            <person name="Almeida L.G."/>
            <person name="Vasconcelos A.T."/>
            <person name="Perreira-Neves A."/>
            <person name="Rosa I.A."/>
            <person name="Tasca T."/>
            <person name="Bogo M.R."/>
            <person name="de Souza W."/>
        </authorList>
    </citation>
    <scope>NUCLEOTIDE SEQUENCE [LARGE SCALE GENOMIC DNA]</scope>
    <source>
        <strain evidence="4">K</strain>
    </source>
</reference>
<proteinExistence type="predicted"/>
<organism evidence="4 5">
    <name type="scientific">Tritrichomonas foetus</name>
    <dbReference type="NCBI Taxonomy" id="1144522"/>
    <lineage>
        <taxon>Eukaryota</taxon>
        <taxon>Metamonada</taxon>
        <taxon>Parabasalia</taxon>
        <taxon>Tritrichomonadida</taxon>
        <taxon>Tritrichomonadidae</taxon>
        <taxon>Tritrichomonas</taxon>
    </lineage>
</organism>
<evidence type="ECO:0000313" key="5">
    <source>
        <dbReference type="Proteomes" id="UP000179807"/>
    </source>
</evidence>
<dbReference type="Gene3D" id="1.25.40.270">
    <property type="entry name" value="Vacuolar protein sorting-associated protein vta1"/>
    <property type="match status" value="1"/>
</dbReference>
<evidence type="ECO:0000313" key="4">
    <source>
        <dbReference type="EMBL" id="OHT11058.1"/>
    </source>
</evidence>
<dbReference type="AlphaFoldDB" id="A0A1J4KIZ3"/>
<name>A0A1J4KIZ3_9EUKA</name>
<feature type="compositionally biased region" description="Polar residues" evidence="3">
    <location>
        <begin position="185"/>
        <end position="194"/>
    </location>
</feature>
<dbReference type="RefSeq" id="XP_068364194.1">
    <property type="nucleotide sequence ID" value="XM_068491610.1"/>
</dbReference>
<accession>A0A1J4KIZ3</accession>
<evidence type="ECO:0000256" key="1">
    <source>
        <dbReference type="ARBA" id="ARBA00004308"/>
    </source>
</evidence>
<evidence type="ECO:0000256" key="2">
    <source>
        <dbReference type="ARBA" id="ARBA00023136"/>
    </source>
</evidence>
<dbReference type="InterPro" id="IPR023175">
    <property type="entry name" value="Vta1/CALS_N_sf"/>
</dbReference>
<protein>
    <submittedName>
        <fullName evidence="4">Uncharacterized protein</fullName>
    </submittedName>
</protein>
<dbReference type="GO" id="GO:0012505">
    <property type="term" value="C:endomembrane system"/>
    <property type="evidence" value="ECO:0007669"/>
    <property type="project" value="UniProtKB-SubCell"/>
</dbReference>